<dbReference type="Pfam" id="PF02816">
    <property type="entry name" value="Alpha_kinase"/>
    <property type="match status" value="1"/>
</dbReference>
<reference evidence="8" key="1">
    <citation type="submission" date="2023-06" db="EMBL/GenBank/DDBJ databases">
        <authorList>
            <person name="Delattre M."/>
        </authorList>
    </citation>
    <scope>NUCLEOTIDE SEQUENCE</scope>
    <source>
        <strain evidence="8">AF72</strain>
    </source>
</reference>
<dbReference type="InterPro" id="IPR047588">
    <property type="entry name" value="eEF2K_a_kinase_dom"/>
</dbReference>
<dbReference type="InterPro" id="IPR011009">
    <property type="entry name" value="Kinase-like_dom_sf"/>
</dbReference>
<feature type="compositionally biased region" description="Polar residues" evidence="6">
    <location>
        <begin position="20"/>
        <end position="34"/>
    </location>
</feature>
<protein>
    <recommendedName>
        <fullName evidence="7">Alpha-type protein kinase domain-containing protein</fullName>
    </recommendedName>
</protein>
<keyword evidence="1" id="KW-0723">Serine/threonine-protein kinase</keyword>
<dbReference type="SUPFAM" id="SSF81901">
    <property type="entry name" value="HCP-like"/>
    <property type="match status" value="1"/>
</dbReference>
<dbReference type="EMBL" id="CATQJA010002706">
    <property type="protein sequence ID" value="CAJ0585785.1"/>
    <property type="molecule type" value="Genomic_DNA"/>
</dbReference>
<dbReference type="InterPro" id="IPR051852">
    <property type="entry name" value="Alpha-type_PK"/>
</dbReference>
<feature type="domain" description="Alpha-type protein kinase" evidence="7">
    <location>
        <begin position="95"/>
        <end position="304"/>
    </location>
</feature>
<dbReference type="InterPro" id="IPR004166">
    <property type="entry name" value="a-kinase_dom"/>
</dbReference>
<dbReference type="GO" id="GO:1903013">
    <property type="term" value="P:response to differentiation-inducing factor 1"/>
    <property type="evidence" value="ECO:0007669"/>
    <property type="project" value="TreeGrafter"/>
</dbReference>
<gene>
    <name evidence="8" type="ORF">MSPICULIGERA_LOCUS23796</name>
</gene>
<feature type="region of interest" description="Disordered" evidence="6">
    <location>
        <begin position="410"/>
        <end position="432"/>
    </location>
</feature>
<dbReference type="Gene3D" id="3.30.200.20">
    <property type="entry name" value="Phosphorylase Kinase, domain 1"/>
    <property type="match status" value="2"/>
</dbReference>
<dbReference type="Proteomes" id="UP001177023">
    <property type="component" value="Unassembled WGS sequence"/>
</dbReference>
<dbReference type="GO" id="GO:0005524">
    <property type="term" value="F:ATP binding"/>
    <property type="evidence" value="ECO:0007669"/>
    <property type="project" value="UniProtKB-KW"/>
</dbReference>
<sequence>MPPSTMSLEAGQSGDDEAETNQSTEANGASASKEWQQLAPLHEAGISPTLSDMSRRQFVLERWRNAALRAVRRAVDPWRKYNIHNMPLLRARRFRYSATRKTWVEDFVEIKMCMEPFARGAMRECFRVKKLSSMGFSQDWEHAHNYVAKRYIQEVDKQVIFDDVKLQLDCKLWAEEFNRNRPPKKIDIVQMNVIQILDLPDEPYYHLEHFIEGEYVKYNSNSGFVCEMQRQTPHAFSHFTFERSGHQLIVVDIQGVGDLYTDPQIHTVSGTDYGDGNLGTKGMALFFHSHQCNAICRMLCLTEFDLAVSERERLKEDCAKLLPTLEPTHFTKSRKRNEQSCNPLLDDLAPDDAMESLRRRSESLRIRYRSMIAAVSPTFDAKLEHNADCTCEHCIQELCSGVNLEDEDSFSESTSRRGSLTSPSGRKWGRTSLSIESPDFMFRRRTPDSMCSSVGDSSRVTGITERDEYWASQRKKSIPAGVITALESQPPQEIAHALRHISILGQVHLDLARYHEVGRFLKEEEANCEKLRVLHELTSTGSSISSSTTTTGDSDVKYDQEAALYHLDIARRCGNLEAILTVAKMCYHLPHELLKEIGNDVSWFADTAEDFDKDVEEFSFDMMLSAAEMGDRGAILFVAEAYETGNNMGKRGEISYTSAIFWLEKSLGFADDEEGTEQHRPRHELLANMARLYQEGGYGLDGDLTRAYELYNEAAEAAMENMKGKLANKYYECAEMCAI</sequence>
<evidence type="ECO:0000313" key="9">
    <source>
        <dbReference type="Proteomes" id="UP001177023"/>
    </source>
</evidence>
<accession>A0AA36GC94</accession>
<dbReference type="GO" id="GO:0005509">
    <property type="term" value="F:calcium ion binding"/>
    <property type="evidence" value="ECO:0007669"/>
    <property type="project" value="InterPro"/>
</dbReference>
<dbReference type="GO" id="GO:0031037">
    <property type="term" value="P:myosin II filament disassembly"/>
    <property type="evidence" value="ECO:0007669"/>
    <property type="project" value="TreeGrafter"/>
</dbReference>
<evidence type="ECO:0000313" key="8">
    <source>
        <dbReference type="EMBL" id="CAJ0585785.1"/>
    </source>
</evidence>
<keyword evidence="4" id="KW-0418">Kinase</keyword>
<keyword evidence="3" id="KW-0547">Nucleotide-binding</keyword>
<dbReference type="SUPFAM" id="SSF56112">
    <property type="entry name" value="Protein kinase-like (PK-like)"/>
    <property type="match status" value="1"/>
</dbReference>
<dbReference type="PANTHER" id="PTHR45992:SF2">
    <property type="entry name" value="EUKARYOTIC ELONGATION FACTOR 2 KINASE"/>
    <property type="match status" value="1"/>
</dbReference>
<feature type="non-terminal residue" evidence="8">
    <location>
        <position position="1"/>
    </location>
</feature>
<dbReference type="FunFam" id="3.20.200.10:FF:000002">
    <property type="entry name" value="Eukaryotic elongation factor 2 kinase"/>
    <property type="match status" value="1"/>
</dbReference>
<dbReference type="AlphaFoldDB" id="A0AA36GC94"/>
<evidence type="ECO:0000259" key="7">
    <source>
        <dbReference type="PROSITE" id="PS51158"/>
    </source>
</evidence>
<comment type="caution">
    <text evidence="8">The sequence shown here is derived from an EMBL/GenBank/DDBJ whole genome shotgun (WGS) entry which is preliminary data.</text>
</comment>
<keyword evidence="9" id="KW-1185">Reference proteome</keyword>
<evidence type="ECO:0000256" key="5">
    <source>
        <dbReference type="ARBA" id="ARBA00022840"/>
    </source>
</evidence>
<dbReference type="InterPro" id="IPR017400">
    <property type="entry name" value="eEF-2K"/>
</dbReference>
<dbReference type="CDD" id="cd16967">
    <property type="entry name" value="Alpha_kinase_eEF2K"/>
    <property type="match status" value="1"/>
</dbReference>
<evidence type="ECO:0000256" key="1">
    <source>
        <dbReference type="ARBA" id="ARBA00022527"/>
    </source>
</evidence>
<keyword evidence="5" id="KW-0067">ATP-binding</keyword>
<dbReference type="GO" id="GO:0005516">
    <property type="term" value="F:calmodulin binding"/>
    <property type="evidence" value="ECO:0007669"/>
    <property type="project" value="InterPro"/>
</dbReference>
<evidence type="ECO:0000256" key="6">
    <source>
        <dbReference type="SAM" id="MobiDB-lite"/>
    </source>
</evidence>
<feature type="compositionally biased region" description="Polar residues" evidence="6">
    <location>
        <begin position="411"/>
        <end position="424"/>
    </location>
</feature>
<organism evidence="8 9">
    <name type="scientific">Mesorhabditis spiculigera</name>
    <dbReference type="NCBI Taxonomy" id="96644"/>
    <lineage>
        <taxon>Eukaryota</taxon>
        <taxon>Metazoa</taxon>
        <taxon>Ecdysozoa</taxon>
        <taxon>Nematoda</taxon>
        <taxon>Chromadorea</taxon>
        <taxon>Rhabditida</taxon>
        <taxon>Rhabditina</taxon>
        <taxon>Rhabditomorpha</taxon>
        <taxon>Rhabditoidea</taxon>
        <taxon>Rhabditidae</taxon>
        <taxon>Mesorhabditinae</taxon>
        <taxon>Mesorhabditis</taxon>
    </lineage>
</organism>
<feature type="region of interest" description="Disordered" evidence="6">
    <location>
        <begin position="1"/>
        <end position="34"/>
    </location>
</feature>
<evidence type="ECO:0000256" key="2">
    <source>
        <dbReference type="ARBA" id="ARBA00022679"/>
    </source>
</evidence>
<evidence type="ECO:0000256" key="4">
    <source>
        <dbReference type="ARBA" id="ARBA00022777"/>
    </source>
</evidence>
<dbReference type="InterPro" id="IPR011990">
    <property type="entry name" value="TPR-like_helical_dom_sf"/>
</dbReference>
<dbReference type="PANTHER" id="PTHR45992">
    <property type="entry name" value="EUKARYOTIC ELONGATION FACTOR 2 KINASE-RELATED"/>
    <property type="match status" value="1"/>
</dbReference>
<evidence type="ECO:0000256" key="3">
    <source>
        <dbReference type="ARBA" id="ARBA00022741"/>
    </source>
</evidence>
<dbReference type="PIRSF" id="PIRSF038139">
    <property type="entry name" value="Elongation_factor_2_kinase"/>
    <property type="match status" value="1"/>
</dbReference>
<dbReference type="GO" id="GO:0004686">
    <property type="term" value="F:elongation factor-2 kinase activity"/>
    <property type="evidence" value="ECO:0007669"/>
    <property type="project" value="InterPro"/>
</dbReference>
<dbReference type="Gene3D" id="3.20.200.10">
    <property type="entry name" value="MHCK/EF2 kinase"/>
    <property type="match status" value="1"/>
</dbReference>
<name>A0AA36GC94_9BILA</name>
<proteinExistence type="predicted"/>
<keyword evidence="2" id="KW-0808">Transferase</keyword>
<dbReference type="PROSITE" id="PS51158">
    <property type="entry name" value="ALPHA_KINASE"/>
    <property type="match status" value="1"/>
</dbReference>
<dbReference type="SMART" id="SM00811">
    <property type="entry name" value="Alpha_kinase"/>
    <property type="match status" value="1"/>
</dbReference>
<dbReference type="Gene3D" id="1.25.40.10">
    <property type="entry name" value="Tetratricopeptide repeat domain"/>
    <property type="match status" value="1"/>
</dbReference>